<sequence>MCVRVPSARGQFAFSTNAEGEHTRIHWPRRVFAQVLLTQVAITTGVITLITEGWSAKESPAHRGRGLGLALVRRPAERYGGAVFTAVLPEALTVRPLTEVGESR</sequence>
<accession>A0A1K2DC53</accession>
<dbReference type="SUPFAM" id="SSF55874">
    <property type="entry name" value="ATPase domain of HSP90 chaperone/DNA topoisomerase II/histidine kinase"/>
    <property type="match status" value="1"/>
</dbReference>
<evidence type="ECO:0000313" key="2">
    <source>
        <dbReference type="Proteomes" id="UP000181909"/>
    </source>
</evidence>
<name>A0A1K2DC53_STRAR</name>
<organism evidence="1 2">
    <name type="scientific">Streptomyces atratus</name>
    <dbReference type="NCBI Taxonomy" id="1893"/>
    <lineage>
        <taxon>Bacteria</taxon>
        <taxon>Bacillati</taxon>
        <taxon>Actinomycetota</taxon>
        <taxon>Actinomycetes</taxon>
        <taxon>Kitasatosporales</taxon>
        <taxon>Streptomycetaceae</taxon>
        <taxon>Streptomyces</taxon>
    </lineage>
</organism>
<dbReference type="AlphaFoldDB" id="A0A1K2DC53"/>
<evidence type="ECO:0008006" key="3">
    <source>
        <dbReference type="Google" id="ProtNLM"/>
    </source>
</evidence>
<protein>
    <recommendedName>
        <fullName evidence="3">Histidine kinase/HSP90-like ATPase domain-containing protein</fullName>
    </recommendedName>
</protein>
<dbReference type="Proteomes" id="UP000181909">
    <property type="component" value="Unassembled WGS sequence"/>
</dbReference>
<dbReference type="EMBL" id="FPJO01000013">
    <property type="protein sequence ID" value="SFY20642.1"/>
    <property type="molecule type" value="Genomic_DNA"/>
</dbReference>
<gene>
    <name evidence="1" type="ORF">SAMN02787144_1013130</name>
</gene>
<reference evidence="1 2" key="1">
    <citation type="submission" date="2016-11" db="EMBL/GenBank/DDBJ databases">
        <authorList>
            <person name="Jaros S."/>
            <person name="Januszkiewicz K."/>
            <person name="Wedrychowicz H."/>
        </authorList>
    </citation>
    <scope>NUCLEOTIDE SEQUENCE [LARGE SCALE GENOMIC DNA]</scope>
    <source>
        <strain evidence="1 2">OK807</strain>
    </source>
</reference>
<dbReference type="STRING" id="1893.SAMN02787144_1013130"/>
<evidence type="ECO:0000313" key="1">
    <source>
        <dbReference type="EMBL" id="SFY20642.1"/>
    </source>
</evidence>
<proteinExistence type="predicted"/>
<dbReference type="InterPro" id="IPR036890">
    <property type="entry name" value="HATPase_C_sf"/>
</dbReference>